<dbReference type="SUPFAM" id="SSF54593">
    <property type="entry name" value="Glyoxalase/Bleomycin resistance protein/Dihydroxybiphenyl dioxygenase"/>
    <property type="match status" value="1"/>
</dbReference>
<evidence type="ECO:0000313" key="4">
    <source>
        <dbReference type="Proteomes" id="UP000228947"/>
    </source>
</evidence>
<feature type="domain" description="VOC" evidence="1">
    <location>
        <begin position="95"/>
        <end position="216"/>
    </location>
</feature>
<proteinExistence type="predicted"/>
<dbReference type="Pfam" id="PF00903">
    <property type="entry name" value="Glyoxalase"/>
    <property type="match status" value="1"/>
</dbReference>
<accession>A0A2M8PHU6</accession>
<dbReference type="InterPro" id="IPR029068">
    <property type="entry name" value="Glyas_Bleomycin-R_OHBP_Dase"/>
</dbReference>
<evidence type="ECO:0000313" key="5">
    <source>
        <dbReference type="Proteomes" id="UP000229681"/>
    </source>
</evidence>
<dbReference type="AlphaFoldDB" id="A0A2M8PZX1"/>
<evidence type="ECO:0000313" key="3">
    <source>
        <dbReference type="EMBL" id="PJF43104.1"/>
    </source>
</evidence>
<dbReference type="EMBL" id="PGTM01000014">
    <property type="protein sequence ID" value="PJF37130.1"/>
    <property type="molecule type" value="Genomic_DNA"/>
</dbReference>
<gene>
    <name evidence="2" type="ORF">CUN49_01965</name>
    <name evidence="3" type="ORF">CUN50_01575</name>
</gene>
<dbReference type="Gene3D" id="3.10.180.10">
    <property type="entry name" value="2,3-Dihydroxybiphenyl 1,2-Dioxygenase, domain 1"/>
    <property type="match status" value="1"/>
</dbReference>
<dbReference type="Proteomes" id="UP000228947">
    <property type="component" value="Unassembled WGS sequence"/>
</dbReference>
<dbReference type="Proteomes" id="UP000229681">
    <property type="component" value="Unassembled WGS sequence"/>
</dbReference>
<evidence type="ECO:0000259" key="1">
    <source>
        <dbReference type="PROSITE" id="PS51819"/>
    </source>
</evidence>
<comment type="caution">
    <text evidence="3">The sequence shown here is derived from an EMBL/GenBank/DDBJ whole genome shotgun (WGS) entry which is preliminary data.</text>
</comment>
<name>A0A2M8PZX1_9CHLR</name>
<dbReference type="PROSITE" id="PS51819">
    <property type="entry name" value="VOC"/>
    <property type="match status" value="1"/>
</dbReference>
<protein>
    <recommendedName>
        <fullName evidence="1">VOC domain-containing protein</fullName>
    </recommendedName>
</protein>
<organism evidence="3 4">
    <name type="scientific">Candidatus Thermofonsia Clade 1 bacterium</name>
    <dbReference type="NCBI Taxonomy" id="2364210"/>
    <lineage>
        <taxon>Bacteria</taxon>
        <taxon>Bacillati</taxon>
        <taxon>Chloroflexota</taxon>
        <taxon>Candidatus Thermofontia</taxon>
        <taxon>Candidatus Thermofonsia Clade 1</taxon>
    </lineage>
</organism>
<reference evidence="4 5" key="1">
    <citation type="submission" date="2017-11" db="EMBL/GenBank/DDBJ databases">
        <title>Evolution of Phototrophy in the Chloroflexi Phylum Driven by Horizontal Gene Transfer.</title>
        <authorList>
            <person name="Ward L.M."/>
            <person name="Hemp J."/>
            <person name="Shih P.M."/>
            <person name="Mcglynn S.E."/>
            <person name="Fischer W."/>
        </authorList>
    </citation>
    <scope>NUCLEOTIDE SEQUENCE [LARGE SCALE GENOMIC DNA]</scope>
    <source>
        <strain evidence="3">CP1_1M</strain>
        <strain evidence="2">JP3_13</strain>
    </source>
</reference>
<evidence type="ECO:0000313" key="2">
    <source>
        <dbReference type="EMBL" id="PJF37130.1"/>
    </source>
</evidence>
<dbReference type="InterPro" id="IPR004360">
    <property type="entry name" value="Glyas_Fos-R_dOase_dom"/>
</dbReference>
<dbReference type="EMBL" id="PGTL01000004">
    <property type="protein sequence ID" value="PJF43104.1"/>
    <property type="molecule type" value="Genomic_DNA"/>
</dbReference>
<accession>A0A2M8PZX1</accession>
<dbReference type="InterPro" id="IPR037523">
    <property type="entry name" value="VOC_core"/>
</dbReference>
<sequence>MTETVTVTFQLEDGTTFSGAVPRLAIVHEAMEKLLPHGFLKNKRISIVHAHSDDLIYPDMFCGEIHDHYGAAVLRITARALPEPDGALRPWRNVGFDHLALSMADRRAAVDFFTRGLGMVIMRDDEHLAVLSAPNGNNALFLFEAEPGKPLSDGVPSRIHHIGFVVDDLEAAYQHLRANFPEFASDFTLLERLERWSLYGKIAFGNITFMIQLSQIKDAYRGFPDPRTYADLMYDYSSRHYGVRYMPG</sequence>